<dbReference type="Pfam" id="PF03661">
    <property type="entry name" value="TMEM33_Pom33"/>
    <property type="match status" value="1"/>
</dbReference>
<dbReference type="AlphaFoldDB" id="A0A8C3IPB5"/>
<reference evidence="6" key="1">
    <citation type="submission" date="2025-08" db="UniProtKB">
        <authorList>
            <consortium name="Ensembl"/>
        </authorList>
    </citation>
    <scope>IDENTIFICATION</scope>
</reference>
<reference evidence="6" key="2">
    <citation type="submission" date="2025-09" db="UniProtKB">
        <authorList>
            <consortium name="Ensembl"/>
        </authorList>
    </citation>
    <scope>IDENTIFICATION</scope>
</reference>
<keyword evidence="5" id="KW-0472">Membrane</keyword>
<dbReference type="PANTHER" id="PTHR12703:SF4">
    <property type="entry name" value="TRANSMEMBRANE PROTEIN 33"/>
    <property type="match status" value="1"/>
</dbReference>
<comment type="subcellular location">
    <subcellularLocation>
        <location evidence="1">Membrane</location>
        <topology evidence="1">Multi-pass membrane protein</topology>
    </subcellularLocation>
</comment>
<sequence>GGEVRHEVGEHQSPLKRPLGQQGLLSALLAARGSLGGAAPPVSKSNRGRSSRRCLRYPACPSAEPGTDSLLYPGRARLACQVVAPVSAGCFRCRVSLVGAPSPERAGARPLGLLPPRGWVRRRGAAGAVPGATRLHARLWLMLFSLPAERVPSGRPWRIQRRTGPCRVAPAAERWLHEAASFYQRALLANALTSALRLHQRLPHFQLSRAFLAQALLEDSCHYLLYSLIFVNSYPVTSILYLSTLSHIIIIIIIITLNITPCVRIVTLNSLPQQPSL</sequence>
<evidence type="ECO:0000256" key="3">
    <source>
        <dbReference type="ARBA" id="ARBA00022692"/>
    </source>
</evidence>
<protein>
    <submittedName>
        <fullName evidence="6">Transmembrane protein 33</fullName>
    </submittedName>
</protein>
<keyword evidence="4" id="KW-1133">Transmembrane helix</keyword>
<accession>A0A8C3IPB5</accession>
<dbReference type="GO" id="GO:0061024">
    <property type="term" value="P:membrane organization"/>
    <property type="evidence" value="ECO:0007669"/>
    <property type="project" value="TreeGrafter"/>
</dbReference>
<name>A0A8C3IPB5_CHRPI</name>
<evidence type="ECO:0000313" key="6">
    <source>
        <dbReference type="Ensembl" id="ENSCPBP00000036932.1"/>
    </source>
</evidence>
<gene>
    <name evidence="6" type="primary">TMEM33</name>
</gene>
<organism evidence="6 7">
    <name type="scientific">Chrysemys picta bellii</name>
    <name type="common">Western painted turtle</name>
    <name type="synonym">Emys bellii</name>
    <dbReference type="NCBI Taxonomy" id="8478"/>
    <lineage>
        <taxon>Eukaryota</taxon>
        <taxon>Metazoa</taxon>
        <taxon>Chordata</taxon>
        <taxon>Craniata</taxon>
        <taxon>Vertebrata</taxon>
        <taxon>Euteleostomi</taxon>
        <taxon>Archelosauria</taxon>
        <taxon>Testudinata</taxon>
        <taxon>Testudines</taxon>
        <taxon>Cryptodira</taxon>
        <taxon>Durocryptodira</taxon>
        <taxon>Testudinoidea</taxon>
        <taxon>Emydidae</taxon>
        <taxon>Chrysemys</taxon>
    </lineage>
</organism>
<comment type="similarity">
    <text evidence="2">Belongs to the PER33/POM33 family.</text>
</comment>
<evidence type="ECO:0000256" key="1">
    <source>
        <dbReference type="ARBA" id="ARBA00004141"/>
    </source>
</evidence>
<evidence type="ECO:0000256" key="5">
    <source>
        <dbReference type="ARBA" id="ARBA00023136"/>
    </source>
</evidence>
<dbReference type="GO" id="GO:0016020">
    <property type="term" value="C:membrane"/>
    <property type="evidence" value="ECO:0007669"/>
    <property type="project" value="UniProtKB-SubCell"/>
</dbReference>
<dbReference type="PANTHER" id="PTHR12703">
    <property type="entry name" value="TRANSMEMBRANE PROTEIN 33"/>
    <property type="match status" value="1"/>
</dbReference>
<dbReference type="GO" id="GO:0071786">
    <property type="term" value="P:endoplasmic reticulum tubular network organization"/>
    <property type="evidence" value="ECO:0007669"/>
    <property type="project" value="TreeGrafter"/>
</dbReference>
<evidence type="ECO:0000256" key="2">
    <source>
        <dbReference type="ARBA" id="ARBA00007322"/>
    </source>
</evidence>
<proteinExistence type="inferred from homology"/>
<keyword evidence="7" id="KW-1185">Reference proteome</keyword>
<dbReference type="Proteomes" id="UP000694380">
    <property type="component" value="Unplaced"/>
</dbReference>
<dbReference type="InterPro" id="IPR051645">
    <property type="entry name" value="PER33/POM33_regulator"/>
</dbReference>
<evidence type="ECO:0000313" key="7">
    <source>
        <dbReference type="Proteomes" id="UP000694380"/>
    </source>
</evidence>
<keyword evidence="3" id="KW-0812">Transmembrane</keyword>
<evidence type="ECO:0000256" key="4">
    <source>
        <dbReference type="ARBA" id="ARBA00022989"/>
    </source>
</evidence>
<dbReference type="GO" id="GO:0005783">
    <property type="term" value="C:endoplasmic reticulum"/>
    <property type="evidence" value="ECO:0007669"/>
    <property type="project" value="TreeGrafter"/>
</dbReference>
<dbReference type="InterPro" id="IPR005344">
    <property type="entry name" value="TMEM33/Pom33"/>
</dbReference>
<dbReference type="Ensembl" id="ENSCPBT00000043312.1">
    <property type="protein sequence ID" value="ENSCPBP00000036932.1"/>
    <property type="gene ID" value="ENSCPBG00000025619.1"/>
</dbReference>